<dbReference type="InterPro" id="IPR022880">
    <property type="entry name" value="DNApol_IV"/>
</dbReference>
<evidence type="ECO:0000256" key="3">
    <source>
        <dbReference type="ARBA" id="ARBA00016178"/>
    </source>
</evidence>
<comment type="caution">
    <text evidence="15">The sequence shown here is derived from an EMBL/GenBank/DDBJ whole genome shotgun (WGS) entry which is preliminary data.</text>
</comment>
<feature type="domain" description="UmuC" evidence="14">
    <location>
        <begin position="153"/>
        <end position="380"/>
    </location>
</feature>
<keyword evidence="11" id="KW-0234">DNA repair</keyword>
<dbReference type="EMBL" id="JABMIG020000052">
    <property type="protein sequence ID" value="KAL3797709.1"/>
    <property type="molecule type" value="Genomic_DNA"/>
</dbReference>
<dbReference type="GO" id="GO:0006281">
    <property type="term" value="P:DNA repair"/>
    <property type="evidence" value="ECO:0007669"/>
    <property type="project" value="UniProtKB-KW"/>
</dbReference>
<keyword evidence="5" id="KW-0548">Nucleotidyltransferase</keyword>
<evidence type="ECO:0000256" key="7">
    <source>
        <dbReference type="ARBA" id="ARBA00022723"/>
    </source>
</evidence>
<dbReference type="InterPro" id="IPR043128">
    <property type="entry name" value="Rev_trsase/Diguanyl_cyclase"/>
</dbReference>
<feature type="compositionally biased region" description="Low complexity" evidence="13">
    <location>
        <begin position="39"/>
        <end position="50"/>
    </location>
</feature>
<feature type="compositionally biased region" description="Polar residues" evidence="13">
    <location>
        <begin position="29"/>
        <end position="38"/>
    </location>
</feature>
<dbReference type="CDD" id="cd03586">
    <property type="entry name" value="PolY_Pol_IV_kappa"/>
    <property type="match status" value="1"/>
</dbReference>
<evidence type="ECO:0000256" key="11">
    <source>
        <dbReference type="ARBA" id="ARBA00023204"/>
    </source>
</evidence>
<dbReference type="Gene3D" id="3.30.160.60">
    <property type="entry name" value="Classic Zinc Finger"/>
    <property type="match status" value="1"/>
</dbReference>
<name>A0ABD3QBH2_9STRA</name>
<dbReference type="InterPro" id="IPR043502">
    <property type="entry name" value="DNA/RNA_pol_sf"/>
</dbReference>
<evidence type="ECO:0000256" key="10">
    <source>
        <dbReference type="ARBA" id="ARBA00022932"/>
    </source>
</evidence>
<evidence type="ECO:0000256" key="13">
    <source>
        <dbReference type="SAM" id="MobiDB-lite"/>
    </source>
</evidence>
<protein>
    <recommendedName>
        <fullName evidence="3">DNA polymerase kappa</fullName>
        <ecNumber evidence="2">2.7.7.7</ecNumber>
    </recommendedName>
</protein>
<comment type="catalytic activity">
    <reaction evidence="12">
        <text>DNA(n) + a 2'-deoxyribonucleoside 5'-triphosphate = DNA(n+1) + diphosphate</text>
        <dbReference type="Rhea" id="RHEA:22508"/>
        <dbReference type="Rhea" id="RHEA-COMP:17339"/>
        <dbReference type="Rhea" id="RHEA-COMP:17340"/>
        <dbReference type="ChEBI" id="CHEBI:33019"/>
        <dbReference type="ChEBI" id="CHEBI:61560"/>
        <dbReference type="ChEBI" id="CHEBI:173112"/>
        <dbReference type="EC" id="2.7.7.7"/>
    </reaction>
</comment>
<dbReference type="Proteomes" id="UP001516023">
    <property type="component" value="Unassembled WGS sequence"/>
</dbReference>
<organism evidence="15 16">
    <name type="scientific">Cyclotella cryptica</name>
    <dbReference type="NCBI Taxonomy" id="29204"/>
    <lineage>
        <taxon>Eukaryota</taxon>
        <taxon>Sar</taxon>
        <taxon>Stramenopiles</taxon>
        <taxon>Ochrophyta</taxon>
        <taxon>Bacillariophyta</taxon>
        <taxon>Coscinodiscophyceae</taxon>
        <taxon>Thalassiosirophycidae</taxon>
        <taxon>Stephanodiscales</taxon>
        <taxon>Stephanodiscaceae</taxon>
        <taxon>Cyclotella</taxon>
    </lineage>
</organism>
<evidence type="ECO:0000256" key="2">
    <source>
        <dbReference type="ARBA" id="ARBA00012417"/>
    </source>
</evidence>
<dbReference type="SUPFAM" id="SSF100879">
    <property type="entry name" value="Lesion bypass DNA polymerase (Y-family), little finger domain"/>
    <property type="match status" value="1"/>
</dbReference>
<keyword evidence="8" id="KW-0227">DNA damage</keyword>
<evidence type="ECO:0000256" key="4">
    <source>
        <dbReference type="ARBA" id="ARBA00022679"/>
    </source>
</evidence>
<dbReference type="Gene3D" id="1.10.150.810">
    <property type="match status" value="2"/>
</dbReference>
<evidence type="ECO:0000256" key="12">
    <source>
        <dbReference type="ARBA" id="ARBA00049244"/>
    </source>
</evidence>
<dbReference type="EC" id="2.7.7.7" evidence="2"/>
<evidence type="ECO:0000313" key="15">
    <source>
        <dbReference type="EMBL" id="KAL3797709.1"/>
    </source>
</evidence>
<evidence type="ECO:0000256" key="1">
    <source>
        <dbReference type="ARBA" id="ARBA00010945"/>
    </source>
</evidence>
<dbReference type="InterPro" id="IPR001126">
    <property type="entry name" value="UmuC"/>
</dbReference>
<evidence type="ECO:0000259" key="14">
    <source>
        <dbReference type="PROSITE" id="PS50173"/>
    </source>
</evidence>
<keyword evidence="9" id="KW-0460">Magnesium</keyword>
<dbReference type="PANTHER" id="PTHR11076:SF33">
    <property type="entry name" value="DNA POLYMERASE KAPPA"/>
    <property type="match status" value="1"/>
</dbReference>
<dbReference type="GO" id="GO:0046872">
    <property type="term" value="F:metal ion binding"/>
    <property type="evidence" value="ECO:0007669"/>
    <property type="project" value="UniProtKB-KW"/>
</dbReference>
<keyword evidence="6" id="KW-0235">DNA replication</keyword>
<evidence type="ECO:0000256" key="5">
    <source>
        <dbReference type="ARBA" id="ARBA00022695"/>
    </source>
</evidence>
<dbReference type="Gene3D" id="3.30.1490.100">
    <property type="entry name" value="DNA polymerase, Y-family, little finger domain"/>
    <property type="match status" value="1"/>
</dbReference>
<evidence type="ECO:0000313" key="16">
    <source>
        <dbReference type="Proteomes" id="UP001516023"/>
    </source>
</evidence>
<dbReference type="InterPro" id="IPR050116">
    <property type="entry name" value="DNA_polymerase-Y"/>
</dbReference>
<dbReference type="SUPFAM" id="SSF56672">
    <property type="entry name" value="DNA/RNA polymerases"/>
    <property type="match status" value="1"/>
</dbReference>
<feature type="compositionally biased region" description="Basic and acidic residues" evidence="13">
    <location>
        <begin position="445"/>
        <end position="454"/>
    </location>
</feature>
<dbReference type="InterPro" id="IPR024728">
    <property type="entry name" value="PolY_HhH_motif"/>
</dbReference>
<gene>
    <name evidence="15" type="ORF">HJC23_000254</name>
</gene>
<evidence type="ECO:0000256" key="9">
    <source>
        <dbReference type="ARBA" id="ARBA00022842"/>
    </source>
</evidence>
<dbReference type="Pfam" id="PF11799">
    <property type="entry name" value="IMS_C"/>
    <property type="match status" value="1"/>
</dbReference>
<feature type="region of interest" description="Disordered" evidence="13">
    <location>
        <begin position="434"/>
        <end position="461"/>
    </location>
</feature>
<evidence type="ECO:0000256" key="6">
    <source>
        <dbReference type="ARBA" id="ARBA00022705"/>
    </source>
</evidence>
<dbReference type="GO" id="GO:0003887">
    <property type="term" value="F:DNA-directed DNA polymerase activity"/>
    <property type="evidence" value="ECO:0007669"/>
    <property type="project" value="UniProtKB-KW"/>
</dbReference>
<comment type="similarity">
    <text evidence="1">Belongs to the DNA polymerase type-Y family.</text>
</comment>
<keyword evidence="7" id="KW-0479">Metal-binding</keyword>
<dbReference type="InterPro" id="IPR017961">
    <property type="entry name" value="DNA_pol_Y-fam_little_finger"/>
</dbReference>
<dbReference type="PROSITE" id="PS50173">
    <property type="entry name" value="UMUC"/>
    <property type="match status" value="1"/>
</dbReference>
<dbReference type="PANTHER" id="PTHR11076">
    <property type="entry name" value="DNA REPAIR POLYMERASE UMUC / TRANSFERASE FAMILY MEMBER"/>
    <property type="match status" value="1"/>
</dbReference>
<dbReference type="AlphaFoldDB" id="A0ABD3QBH2"/>
<dbReference type="Gene3D" id="3.40.1170.60">
    <property type="match status" value="1"/>
</dbReference>
<dbReference type="InterPro" id="IPR036775">
    <property type="entry name" value="DNA_pol_Y-fam_lit_finger_sf"/>
</dbReference>
<sequence>MNQTLQADGNVNDESSISSNDDEGHSHNPRQPLSINVHSSSSTFTTRRTSTSTAAATASALLISASDKAGMQNIDRERINAILLRESGNSTFMQRQRRMDEVTNVKIQDMKKRLHDKDDNDDNEGEWRNKLLQTTIDPLLHQYQNQRRPLSTCTVIDMDGFFISCHILTQPALATIPAAVGSSSMISTSNYIARQYGVRAAMPGYLGRLLVEELSDGKESLTLVRSDYGLYRRKSEEVRRILQEYDPRLRMYSLDEAYMDIGPYLNVLLSSSRGVEHEVIVRELLTRTKSIEEEEESGGRSNVDPDRYHEAAQNLLRSIRQRVKDVSGLSCSAGLASNFLLAKVASDIHKPNGQHFVGPTEHEIQTFLHPLPCRKINGIGRVMEKTLRGVLNIETVRDLYDRRAEVYYLFKPATAQFLMKACIGYSENGASLLSSSSGGEGAAKTLEKETDHHHERIHRKGISHERTFPAMSDWVGLCCKLEGITHSLIQDLKKERNLRPKTITLKVKLANFDIVTKTASREVAFFQQGNDSRQSSQDLLDTVHKLLKEAKKSYLTHHSGDSFSVRLLGVRCSNFQVAKDNQVSLDRYRGMMSPATTMGEGDALSPLRCNNSRSVINPYKNSPKRGDYGTRCNTDRNRTVSTSPVKDSSASTIDSISTNFFECPICAVPFTNKQDNAAINAHVDACLNASTVKKLAKEETMFAKSKEEKVKKKRRLADFFNS</sequence>
<dbReference type="FunFam" id="3.30.1490.100:FF:000004">
    <property type="entry name" value="DNA polymerase IV"/>
    <property type="match status" value="1"/>
</dbReference>
<dbReference type="Gene3D" id="3.30.70.270">
    <property type="match status" value="1"/>
</dbReference>
<reference evidence="15 16" key="1">
    <citation type="journal article" date="2020" name="G3 (Bethesda)">
        <title>Improved Reference Genome for Cyclotella cryptica CCMP332, a Model for Cell Wall Morphogenesis, Salinity Adaptation, and Lipid Production in Diatoms (Bacillariophyta).</title>
        <authorList>
            <person name="Roberts W.R."/>
            <person name="Downey K.M."/>
            <person name="Ruck E.C."/>
            <person name="Traller J.C."/>
            <person name="Alverson A.J."/>
        </authorList>
    </citation>
    <scope>NUCLEOTIDE SEQUENCE [LARGE SCALE GENOMIC DNA]</scope>
    <source>
        <strain evidence="15 16">CCMP332</strain>
    </source>
</reference>
<evidence type="ECO:0000256" key="8">
    <source>
        <dbReference type="ARBA" id="ARBA00022763"/>
    </source>
</evidence>
<feature type="region of interest" description="Disordered" evidence="13">
    <location>
        <begin position="1"/>
        <end position="50"/>
    </location>
</feature>
<accession>A0ABD3QBH2</accession>
<dbReference type="Pfam" id="PF11798">
    <property type="entry name" value="IMS_HHH"/>
    <property type="match status" value="1"/>
</dbReference>
<dbReference type="Pfam" id="PF00817">
    <property type="entry name" value="IMS"/>
    <property type="match status" value="1"/>
</dbReference>
<dbReference type="GO" id="GO:0006260">
    <property type="term" value="P:DNA replication"/>
    <property type="evidence" value="ECO:0007669"/>
    <property type="project" value="UniProtKB-KW"/>
</dbReference>
<proteinExistence type="inferred from homology"/>
<keyword evidence="10" id="KW-0239">DNA-directed DNA polymerase</keyword>
<keyword evidence="16" id="KW-1185">Reference proteome</keyword>
<keyword evidence="4" id="KW-0808">Transferase</keyword>